<gene>
    <name evidence="2" type="ORF">NECAME_02531</name>
</gene>
<accession>W2TCZ7</accession>
<evidence type="ECO:0000313" key="3">
    <source>
        <dbReference type="Proteomes" id="UP000053676"/>
    </source>
</evidence>
<feature type="region of interest" description="Disordered" evidence="1">
    <location>
        <begin position="1"/>
        <end position="30"/>
    </location>
</feature>
<dbReference type="OrthoDB" id="10552753at2759"/>
<dbReference type="Proteomes" id="UP000053676">
    <property type="component" value="Unassembled WGS sequence"/>
</dbReference>
<keyword evidence="3" id="KW-1185">Reference proteome</keyword>
<dbReference type="AlphaFoldDB" id="W2TCZ7"/>
<organism evidence="2 3">
    <name type="scientific">Necator americanus</name>
    <name type="common">Human hookworm</name>
    <dbReference type="NCBI Taxonomy" id="51031"/>
    <lineage>
        <taxon>Eukaryota</taxon>
        <taxon>Metazoa</taxon>
        <taxon>Ecdysozoa</taxon>
        <taxon>Nematoda</taxon>
        <taxon>Chromadorea</taxon>
        <taxon>Rhabditida</taxon>
        <taxon>Rhabditina</taxon>
        <taxon>Rhabditomorpha</taxon>
        <taxon>Strongyloidea</taxon>
        <taxon>Ancylostomatidae</taxon>
        <taxon>Bunostominae</taxon>
        <taxon>Necator</taxon>
    </lineage>
</organism>
<proteinExistence type="predicted"/>
<protein>
    <submittedName>
        <fullName evidence="2">Uncharacterized protein</fullName>
    </submittedName>
</protein>
<reference evidence="3" key="1">
    <citation type="journal article" date="2014" name="Nat. Genet.">
        <title>Genome of the human hookworm Necator americanus.</title>
        <authorList>
            <person name="Tang Y.T."/>
            <person name="Gao X."/>
            <person name="Rosa B.A."/>
            <person name="Abubucker S."/>
            <person name="Hallsworth-Pepin K."/>
            <person name="Martin J."/>
            <person name="Tyagi R."/>
            <person name="Heizer E."/>
            <person name="Zhang X."/>
            <person name="Bhonagiri-Palsikar V."/>
            <person name="Minx P."/>
            <person name="Warren W.C."/>
            <person name="Wang Q."/>
            <person name="Zhan B."/>
            <person name="Hotez P.J."/>
            <person name="Sternberg P.W."/>
            <person name="Dougall A."/>
            <person name="Gaze S.T."/>
            <person name="Mulvenna J."/>
            <person name="Sotillo J."/>
            <person name="Ranganathan S."/>
            <person name="Rabelo E.M."/>
            <person name="Wilson R.K."/>
            <person name="Felgner P.L."/>
            <person name="Bethony J."/>
            <person name="Hawdon J.M."/>
            <person name="Gasser R.B."/>
            <person name="Loukas A."/>
            <person name="Mitreva M."/>
        </authorList>
    </citation>
    <scope>NUCLEOTIDE SEQUENCE [LARGE SCALE GENOMIC DNA]</scope>
</reference>
<name>W2TCZ7_NECAM</name>
<dbReference type="EMBL" id="KI659361">
    <property type="protein sequence ID" value="ETN79708.1"/>
    <property type="molecule type" value="Genomic_DNA"/>
</dbReference>
<evidence type="ECO:0000313" key="2">
    <source>
        <dbReference type="EMBL" id="ETN79708.1"/>
    </source>
</evidence>
<sequence length="67" mass="7481">MPPHSKSLLPTPHEELSSPNTDTVQQPPPKSLFCRFSLGGSQSRIKFRLMTTHGCLRHPLKSVSIDQ</sequence>
<dbReference type="KEGG" id="nai:NECAME_02531"/>
<evidence type="ECO:0000256" key="1">
    <source>
        <dbReference type="SAM" id="MobiDB-lite"/>
    </source>
</evidence>